<dbReference type="EMBL" id="CP182909">
    <property type="protein sequence ID" value="XPM63285.1"/>
    <property type="molecule type" value="Genomic_DNA"/>
</dbReference>
<dbReference type="Proteomes" id="UP000095472">
    <property type="component" value="Chromosome"/>
</dbReference>
<gene>
    <name evidence="1" type="ORF">BH720_028610</name>
</gene>
<keyword evidence="1" id="KW-0808">Transferase</keyword>
<proteinExistence type="predicted"/>
<accession>A0ACD5GR76</accession>
<evidence type="ECO:0000313" key="1">
    <source>
        <dbReference type="EMBL" id="XPM63285.1"/>
    </source>
</evidence>
<protein>
    <submittedName>
        <fullName evidence="1">Sensor histidine kinase</fullName>
        <ecNumber evidence="1">2.7.13.3</ecNumber>
    </submittedName>
</protein>
<keyword evidence="2" id="KW-1185">Reference proteome</keyword>
<dbReference type="EC" id="2.7.13.3" evidence="1"/>
<reference evidence="1 2" key="1">
    <citation type="journal article" date="2016" name="Genome Announc.">
        <title>Draft Genome Sequence of the Thermotolerant Cyanobacterium Desertifilum sp. IPPAS B-1220.</title>
        <authorList>
            <person name="Mironov K.S."/>
            <person name="Sinetova M.A."/>
            <person name="Bolatkhan K."/>
            <person name="Zayadan B.K."/>
            <person name="Ustinova V.V."/>
            <person name="Kupriyanova E.V."/>
            <person name="Skrypnik A.N."/>
            <person name="Gogoleva N.E."/>
            <person name="Gogolev Y.V."/>
            <person name="Los D.A."/>
        </authorList>
    </citation>
    <scope>NUCLEOTIDE SEQUENCE [LARGE SCALE GENOMIC DNA]</scope>
    <source>
        <strain evidence="1 2">IPPAS B-1220</strain>
    </source>
</reference>
<keyword evidence="1" id="KW-0418">Kinase</keyword>
<name>A0ACD5GR76_9CYAN</name>
<organism evidence="1 2">
    <name type="scientific">Desertifilum tharense IPPAS B-1220</name>
    <dbReference type="NCBI Taxonomy" id="1781255"/>
    <lineage>
        <taxon>Bacteria</taxon>
        <taxon>Bacillati</taxon>
        <taxon>Cyanobacteriota</taxon>
        <taxon>Cyanophyceae</taxon>
        <taxon>Desertifilales</taxon>
        <taxon>Desertifilaceae</taxon>
        <taxon>Desertifilum</taxon>
    </lineage>
</organism>
<evidence type="ECO:0000313" key="2">
    <source>
        <dbReference type="Proteomes" id="UP000095472"/>
    </source>
</evidence>
<sequence>MVAGVAHEINNPVNFIHGNLSYVERYLQDLLRIIHSYQHHYPHPSPSLQAELEEAELDFLVEDLQKILKSMKVGSDRIRNIVISLRNFSRLDEAEFKLADLHEGIDNTLMILQHRLKAQSDVPAIKVIKNYGQLPLVECYPGYLNQVFMNLLANAIDALEEAAQKNARGTRYPAWNNLDFNSTHI</sequence>